<evidence type="ECO:0000313" key="3">
    <source>
        <dbReference type="EMBL" id="CAB4559698.1"/>
    </source>
</evidence>
<gene>
    <name evidence="3" type="ORF">UFOPK1581_00716</name>
</gene>
<keyword evidence="1" id="KW-1133">Transmembrane helix</keyword>
<name>A0A6J6DDZ4_9ZZZZ</name>
<dbReference type="InterPro" id="IPR025508">
    <property type="entry name" value="DUF4395"/>
</dbReference>
<reference evidence="3" key="1">
    <citation type="submission" date="2020-05" db="EMBL/GenBank/DDBJ databases">
        <authorList>
            <person name="Chiriac C."/>
            <person name="Salcher M."/>
            <person name="Ghai R."/>
            <person name="Kavagutti S V."/>
        </authorList>
    </citation>
    <scope>NUCLEOTIDE SEQUENCE</scope>
</reference>
<dbReference type="Pfam" id="PF14340">
    <property type="entry name" value="DUF4395"/>
    <property type="match status" value="1"/>
</dbReference>
<feature type="domain" description="DUF4395" evidence="2">
    <location>
        <begin position="2"/>
        <end position="79"/>
    </location>
</feature>
<keyword evidence="1" id="KW-0812">Transmembrane</keyword>
<keyword evidence="1" id="KW-0472">Membrane</keyword>
<organism evidence="3">
    <name type="scientific">freshwater metagenome</name>
    <dbReference type="NCBI Taxonomy" id="449393"/>
    <lineage>
        <taxon>unclassified sequences</taxon>
        <taxon>metagenomes</taxon>
        <taxon>ecological metagenomes</taxon>
    </lineage>
</organism>
<sequence>MFKYLVRPALKPPTALENPTPVHFAQFVGLLVTGTGLVLHLLGVTYALPVAAAAAFTAAFLNAVFAYCLGCQMYLGLKRIGVIPSRS</sequence>
<dbReference type="EMBL" id="CAEZTB010000123">
    <property type="protein sequence ID" value="CAB4559698.1"/>
    <property type="molecule type" value="Genomic_DNA"/>
</dbReference>
<proteinExistence type="predicted"/>
<accession>A0A6J6DDZ4</accession>
<protein>
    <submittedName>
        <fullName evidence="3">Unannotated protein</fullName>
    </submittedName>
</protein>
<dbReference type="AlphaFoldDB" id="A0A6J6DDZ4"/>
<feature type="transmembrane region" description="Helical" evidence="1">
    <location>
        <begin position="21"/>
        <end position="42"/>
    </location>
</feature>
<evidence type="ECO:0000259" key="2">
    <source>
        <dbReference type="Pfam" id="PF14340"/>
    </source>
</evidence>
<evidence type="ECO:0000256" key="1">
    <source>
        <dbReference type="SAM" id="Phobius"/>
    </source>
</evidence>
<feature type="transmembrane region" description="Helical" evidence="1">
    <location>
        <begin position="48"/>
        <end position="69"/>
    </location>
</feature>